<dbReference type="EMBL" id="JTDW01000003">
    <property type="protein sequence ID" value="KJD36416.1"/>
    <property type="molecule type" value="Genomic_DNA"/>
</dbReference>
<organism evidence="2 3">
    <name type="scientific">Neotamlana sedimentorum</name>
    <dbReference type="NCBI Taxonomy" id="1435349"/>
    <lineage>
        <taxon>Bacteria</taxon>
        <taxon>Pseudomonadati</taxon>
        <taxon>Bacteroidota</taxon>
        <taxon>Flavobacteriia</taxon>
        <taxon>Flavobacteriales</taxon>
        <taxon>Flavobacteriaceae</taxon>
        <taxon>Neotamlana</taxon>
    </lineage>
</organism>
<dbReference type="STRING" id="1435349.PW52_04420"/>
<dbReference type="PATRIC" id="fig|1435349.4.peg.1800"/>
<dbReference type="AlphaFoldDB" id="A0A0D7WBC3"/>
<dbReference type="GO" id="GO:0016747">
    <property type="term" value="F:acyltransferase activity, transferring groups other than amino-acyl groups"/>
    <property type="evidence" value="ECO:0007669"/>
    <property type="project" value="InterPro"/>
</dbReference>
<protein>
    <submittedName>
        <fullName evidence="2">GCN5 family acetyltransferase</fullName>
    </submittedName>
</protein>
<evidence type="ECO:0000313" key="2">
    <source>
        <dbReference type="EMBL" id="KJD36416.1"/>
    </source>
</evidence>
<dbReference type="PANTHER" id="PTHR43792:SF1">
    <property type="entry name" value="N-ACETYLTRANSFERASE DOMAIN-CONTAINING PROTEIN"/>
    <property type="match status" value="1"/>
</dbReference>
<reference evidence="2 3" key="1">
    <citation type="submission" date="2014-11" db="EMBL/GenBank/DDBJ databases">
        <title>Tamlana sedimentorum sp. nov., isolated from shallow sand sediments of the Sea of Japan.</title>
        <authorList>
            <person name="Romanenko L.A."/>
        </authorList>
    </citation>
    <scope>NUCLEOTIDE SEQUENCE [LARGE SCALE GENOMIC DNA]</scope>
    <source>
        <strain evidence="2 3">JCM 19808</strain>
    </source>
</reference>
<dbReference type="InterPro" id="IPR016181">
    <property type="entry name" value="Acyl_CoA_acyltransferase"/>
</dbReference>
<gene>
    <name evidence="2" type="ORF">PW52_04420</name>
</gene>
<dbReference type="RefSeq" id="WP_044631729.1">
    <property type="nucleotide sequence ID" value="NZ_JTDW01000003.1"/>
</dbReference>
<keyword evidence="2" id="KW-0808">Transferase</keyword>
<dbReference type="InterPro" id="IPR051531">
    <property type="entry name" value="N-acetyltransferase"/>
</dbReference>
<dbReference type="PROSITE" id="PS51186">
    <property type="entry name" value="GNAT"/>
    <property type="match status" value="1"/>
</dbReference>
<evidence type="ECO:0000259" key="1">
    <source>
        <dbReference type="PROSITE" id="PS51186"/>
    </source>
</evidence>
<dbReference type="Gene3D" id="3.40.630.30">
    <property type="match status" value="1"/>
</dbReference>
<dbReference type="SUPFAM" id="SSF55729">
    <property type="entry name" value="Acyl-CoA N-acyltransferases (Nat)"/>
    <property type="match status" value="1"/>
</dbReference>
<dbReference type="Pfam" id="PF13302">
    <property type="entry name" value="Acetyltransf_3"/>
    <property type="match status" value="1"/>
</dbReference>
<keyword evidence="3" id="KW-1185">Reference proteome</keyword>
<proteinExistence type="predicted"/>
<accession>A0A0D7WBC3</accession>
<feature type="domain" description="N-acetyltransferase" evidence="1">
    <location>
        <begin position="9"/>
        <end position="170"/>
    </location>
</feature>
<dbReference type="InterPro" id="IPR000182">
    <property type="entry name" value="GNAT_dom"/>
</dbReference>
<dbReference type="PANTHER" id="PTHR43792">
    <property type="entry name" value="GNAT FAMILY, PUTATIVE (AFU_ORTHOLOGUE AFUA_3G00765)-RELATED-RELATED"/>
    <property type="match status" value="1"/>
</dbReference>
<name>A0A0D7WBC3_9FLAO</name>
<sequence>MKVAETERLILEKFTLNDAPFFLELVNSPNWIKYIGDRNTKTIKDAEIRIKNGHLQSYNNHGFGFYKVLLKSENHKPIGTCGLIKREELPEVDLGFAFLPEYEGKGFGFEASEQVIKLAKNKHGLKALLAIVQAENKNSIKLLSKLGFVFKKIIIPFNDGKELELFTKKL</sequence>
<evidence type="ECO:0000313" key="3">
    <source>
        <dbReference type="Proteomes" id="UP000032578"/>
    </source>
</evidence>
<dbReference type="Proteomes" id="UP000032578">
    <property type="component" value="Unassembled WGS sequence"/>
</dbReference>
<comment type="caution">
    <text evidence="2">The sequence shown here is derived from an EMBL/GenBank/DDBJ whole genome shotgun (WGS) entry which is preliminary data.</text>
</comment>
<dbReference type="OrthoDB" id="9798081at2"/>